<dbReference type="PIRSF" id="PIRSF000382">
    <property type="entry name" value="MeTrfase_B12_ind"/>
    <property type="match status" value="1"/>
</dbReference>
<keyword evidence="9 10" id="KW-0486">Methionine biosynthesis</keyword>
<feature type="binding site" evidence="10">
    <location>
        <position position="491"/>
    </location>
    <ligand>
        <name>L-homocysteine</name>
        <dbReference type="ChEBI" id="CHEBI:58199"/>
    </ligand>
</feature>
<evidence type="ECO:0000259" key="15">
    <source>
        <dbReference type="Pfam" id="PF08267"/>
    </source>
</evidence>
<dbReference type="InterPro" id="IPR002629">
    <property type="entry name" value="Met_Synth_C/arc"/>
</dbReference>
<evidence type="ECO:0000256" key="4">
    <source>
        <dbReference type="ARBA" id="ARBA00022603"/>
    </source>
</evidence>
<evidence type="ECO:0000256" key="13">
    <source>
        <dbReference type="PIRSR" id="PIRSR000382-3"/>
    </source>
</evidence>
<dbReference type="GO" id="GO:0032259">
    <property type="term" value="P:methylation"/>
    <property type="evidence" value="ECO:0007669"/>
    <property type="project" value="UniProtKB-KW"/>
</dbReference>
<dbReference type="EMBL" id="CP004078">
    <property type="protein sequence ID" value="AHV98286.1"/>
    <property type="molecule type" value="Genomic_DNA"/>
</dbReference>
<dbReference type="PATRIC" id="fig|1268072.3.peg.3490"/>
<feature type="binding site" evidence="10">
    <location>
        <position position="612"/>
    </location>
    <ligand>
        <name>5-methyltetrahydropteroyltri-L-glutamate</name>
        <dbReference type="ChEBI" id="CHEBI:58207"/>
    </ligand>
</feature>
<evidence type="ECO:0000256" key="9">
    <source>
        <dbReference type="ARBA" id="ARBA00023167"/>
    </source>
</evidence>
<feature type="binding site" evidence="10">
    <location>
        <position position="650"/>
    </location>
    <ligand>
        <name>Zn(2+)</name>
        <dbReference type="ChEBI" id="CHEBI:29105"/>
        <note>catalytic</note>
    </ligand>
</feature>
<keyword evidence="8 10" id="KW-0862">Zinc</keyword>
<evidence type="ECO:0000256" key="5">
    <source>
        <dbReference type="ARBA" id="ARBA00022605"/>
    </source>
</evidence>
<dbReference type="Gene3D" id="3.20.20.210">
    <property type="match status" value="2"/>
</dbReference>
<dbReference type="SUPFAM" id="SSF51726">
    <property type="entry name" value="UROD/MetE-like"/>
    <property type="match status" value="2"/>
</dbReference>
<reference evidence="16 17" key="1">
    <citation type="journal article" date="2014" name="PLoS Genet.">
        <title>Comparative Genomic Analysis of N2-Fixing and Non-N2-Fixing Paenibacillus spp.: Organization, Evolution and Expression of the Nitrogen Fixation Genes.</title>
        <authorList>
            <person name="Xie J.B."/>
            <person name="Du Z."/>
            <person name="Bai L."/>
            <person name="Tian C."/>
            <person name="Zhang Y."/>
            <person name="Xie J.Y."/>
            <person name="Wang T."/>
            <person name="Liu X."/>
            <person name="Chen X."/>
            <person name="Cheng Q."/>
            <person name="Chen S."/>
            <person name="Li J."/>
        </authorList>
    </citation>
    <scope>NUCLEOTIDE SEQUENCE [LARGE SCALE GENOMIC DNA]</scope>
    <source>
        <strain evidence="16 17">T27</strain>
    </source>
</reference>
<feature type="binding site" evidence="12">
    <location>
        <position position="663"/>
    </location>
    <ligand>
        <name>Zn(2+)</name>
        <dbReference type="ChEBI" id="CHEBI:29105"/>
        <label>1</label>
        <note>catalytic</note>
    </ligand>
</feature>
<accession>X4ZFI3</accession>
<dbReference type="CDD" id="cd03311">
    <property type="entry name" value="CIMS_C_terminal_like"/>
    <property type="match status" value="1"/>
</dbReference>
<evidence type="ECO:0000313" key="17">
    <source>
        <dbReference type="Proteomes" id="UP000019772"/>
    </source>
</evidence>
<evidence type="ECO:0000256" key="12">
    <source>
        <dbReference type="PIRSR" id="PIRSR000382-2"/>
    </source>
</evidence>
<keyword evidence="4 10" id="KW-0489">Methyltransferase</keyword>
<evidence type="ECO:0000256" key="3">
    <source>
        <dbReference type="ARBA" id="ARBA00009553"/>
    </source>
</evidence>
<dbReference type="GO" id="GO:0003871">
    <property type="term" value="F:5-methyltetrahydropteroyltriglutamate-homocysteine S-methyltransferase activity"/>
    <property type="evidence" value="ECO:0007669"/>
    <property type="project" value="UniProtKB-UniRule"/>
</dbReference>
<evidence type="ECO:0000256" key="2">
    <source>
        <dbReference type="ARBA" id="ARBA00004681"/>
    </source>
</evidence>
<feature type="binding site" evidence="10">
    <location>
        <begin position="19"/>
        <end position="22"/>
    </location>
    <ligand>
        <name>5-methyltetrahydropteroyltri-L-glutamate</name>
        <dbReference type="ChEBI" id="CHEBI:58207"/>
    </ligand>
</feature>
<keyword evidence="6 10" id="KW-0808">Transferase</keyword>
<dbReference type="NCBIfam" id="TIGR01371">
    <property type="entry name" value="met_syn_B12ind"/>
    <property type="match status" value="1"/>
</dbReference>
<feature type="domain" description="Cobalamin-independent methionine synthase MetE N-terminal" evidence="15">
    <location>
        <begin position="7"/>
        <end position="314"/>
    </location>
</feature>
<comment type="pathway">
    <text evidence="2 10">Amino-acid biosynthesis; L-methionine biosynthesis via de novo pathway; L-methionine from L-homocysteine (MetE route): step 1/1.</text>
</comment>
<evidence type="ECO:0000256" key="6">
    <source>
        <dbReference type="ARBA" id="ARBA00022679"/>
    </source>
</evidence>
<keyword evidence="10" id="KW-0677">Repeat</keyword>
<feature type="domain" description="Cobalamin-independent methionine synthase MetE C-terminal/archaeal" evidence="14">
    <location>
        <begin position="433"/>
        <end position="755"/>
    </location>
</feature>
<keyword evidence="17" id="KW-1185">Reference proteome</keyword>
<feature type="binding site" evidence="10">
    <location>
        <position position="733"/>
    </location>
    <ligand>
        <name>Zn(2+)</name>
        <dbReference type="ChEBI" id="CHEBI:29105"/>
        <note>catalytic</note>
    </ligand>
</feature>
<comment type="function">
    <text evidence="1 10">Catalyzes the transfer of a methyl group from 5-methyltetrahydrofolate to homocysteine resulting in methionine formation.</text>
</comment>
<sequence length="766" mass="86314">MTRNAITSNLGYPRIGANREWKKALEAYWAGKINEEQLRTEMDQFQLSNLRKQQEAGIDLIPVGDFTYYDHVLDTAVMFGIVPPRYRYEGGPDGLDLYFAMARGNSRAAACEMTKWFNTNYHYIVPEIGDIQPVLTENKPLAAYRFAKSQAGIDGKPVVIGLYTFLKLSKGFALSEIRSVAERFLPVYVQLLQELEQEGAAWVQIDEPAVVTGLQEEDIELLGHIYGALHAAVPGLRIMLQTYFESVQPLEALLKLPVQGLGLDFVHGGEANLEAIERLGWPEDKTLGAGVIDGRGIWRCDPEEKLALAERLERLVPEGKLILQPSCSLLHVPVTVQGEDRLKPEVRNALAFADEKLAELGLLKLALLEGREAAGAQWAGAKAALDAFRKLPERNRVDVAELERGLEELTDRRNTVYAERAKRQQDKWRLPLLPTTTIGSFPQTPEVRQARLKWRKGELSPERYDEFIRRQIADSITLQEKIGLDVLVHGEFERTDMVEFFGEKLDGFLFTRNGWVQSYGSRCVKPPVIYADVAFTEPMTVKESVYAQSLTKLPVKGMLTGPVTILNWSFVRDDLSREQVANQIALALRQEILALESAGVEMIQVDEPAVREGLPLKEQDRRQYLEWAVRAFRISTSLVRDTTQIHTHMCYCEFGDMIDSISDMDADVISIETSRSHGELIASFEQMDYDKGIGLGVYDIHSPRVPSVEEMETGIERALRVLHPEQFWINPDCGLKTRGWSETEASLRNMVAAADNARKKARAVQP</sequence>
<dbReference type="HOGENOM" id="CLU_013175_0_0_9"/>
<dbReference type="Pfam" id="PF08267">
    <property type="entry name" value="Meth_synt_1"/>
    <property type="match status" value="1"/>
</dbReference>
<comment type="cofactor">
    <cofactor evidence="12">
        <name>Zn(2+)</name>
        <dbReference type="ChEBI" id="CHEBI:29105"/>
    </cofactor>
    <text evidence="12">Binds 2 Zn(2+) ions per subunit.</text>
</comment>
<dbReference type="eggNOG" id="COG0620">
    <property type="taxonomic scope" value="Bacteria"/>
</dbReference>
<evidence type="ECO:0000259" key="14">
    <source>
        <dbReference type="Pfam" id="PF01717"/>
    </source>
</evidence>
<dbReference type="AlphaFoldDB" id="X4ZFI3"/>
<dbReference type="OrthoDB" id="244285at2"/>
<name>X4ZFI3_9BACL</name>
<organism evidence="16 17">
    <name type="scientific">Paenibacillus sabinae T27</name>
    <dbReference type="NCBI Taxonomy" id="1268072"/>
    <lineage>
        <taxon>Bacteria</taxon>
        <taxon>Bacillati</taxon>
        <taxon>Bacillota</taxon>
        <taxon>Bacilli</taxon>
        <taxon>Bacillales</taxon>
        <taxon>Paenibacillaceae</taxon>
        <taxon>Paenibacillus</taxon>
    </lineage>
</organism>
<dbReference type="STRING" id="1268072.PSAB_16920"/>
<keyword evidence="7 10" id="KW-0479">Metal-binding</keyword>
<comment type="cofactor">
    <cofactor evidence="10">
        <name>Zn(2+)</name>
        <dbReference type="ChEBI" id="CHEBI:29105"/>
    </cofactor>
    <text evidence="10">Binds 1 zinc ion per subunit.</text>
</comment>
<protein>
    <recommendedName>
        <fullName evidence="10">5-methyltetrahydropteroyltriglutamate--homocysteine methyltransferase</fullName>
        <ecNumber evidence="10">2.1.1.14</ecNumber>
    </recommendedName>
    <alternativeName>
        <fullName evidence="10">Cobalamin-independent methionine synthase</fullName>
    </alternativeName>
    <alternativeName>
        <fullName evidence="10">Methionine synthase, vitamin-B12 independent isozyme</fullName>
    </alternativeName>
</protein>
<evidence type="ECO:0000256" key="1">
    <source>
        <dbReference type="ARBA" id="ARBA00002777"/>
    </source>
</evidence>
<dbReference type="CDD" id="cd03312">
    <property type="entry name" value="CIMS_N_terminal_like"/>
    <property type="match status" value="1"/>
</dbReference>
<feature type="binding site" evidence="10">
    <location>
        <position position="648"/>
    </location>
    <ligand>
        <name>Zn(2+)</name>
        <dbReference type="ChEBI" id="CHEBI:29105"/>
        <note>catalytic</note>
    </ligand>
</feature>
<dbReference type="Proteomes" id="UP000019772">
    <property type="component" value="Chromosome"/>
</dbReference>
<feature type="binding site" evidence="11">
    <location>
        <position position="120"/>
    </location>
    <ligand>
        <name>5-methyltetrahydropteroyltri-L-glutamate</name>
        <dbReference type="ChEBI" id="CHEBI:58207"/>
    </ligand>
</feature>
<evidence type="ECO:0000256" key="7">
    <source>
        <dbReference type="ARBA" id="ARBA00022723"/>
    </source>
</evidence>
<dbReference type="InterPro" id="IPR013215">
    <property type="entry name" value="Cbl-indep_Met_Synth_N"/>
</dbReference>
<comment type="catalytic activity">
    <reaction evidence="10">
        <text>5-methyltetrahydropteroyltri-L-glutamate + L-homocysteine = tetrahydropteroyltri-L-glutamate + L-methionine</text>
        <dbReference type="Rhea" id="RHEA:21196"/>
        <dbReference type="ChEBI" id="CHEBI:57844"/>
        <dbReference type="ChEBI" id="CHEBI:58140"/>
        <dbReference type="ChEBI" id="CHEBI:58199"/>
        <dbReference type="ChEBI" id="CHEBI:58207"/>
        <dbReference type="EC" id="2.1.1.14"/>
    </reaction>
</comment>
<dbReference type="InterPro" id="IPR006276">
    <property type="entry name" value="Cobalamin-indep_Met_synthase"/>
</dbReference>
<feature type="binding site" evidence="11">
    <location>
        <position position="22"/>
    </location>
    <ligand>
        <name>5-methyltetrahydropteroyltri-L-glutamate</name>
        <dbReference type="ChEBI" id="CHEBI:58207"/>
    </ligand>
</feature>
<dbReference type="Pfam" id="PF01717">
    <property type="entry name" value="Meth_synt_2"/>
    <property type="match status" value="1"/>
</dbReference>
<evidence type="ECO:0000313" key="16">
    <source>
        <dbReference type="EMBL" id="AHV98286.1"/>
    </source>
</evidence>
<feature type="binding site" evidence="12">
    <location>
        <position position="650"/>
    </location>
    <ligand>
        <name>Zn(2+)</name>
        <dbReference type="ChEBI" id="CHEBI:29105"/>
        <label>1</label>
        <note>catalytic</note>
    </ligand>
</feature>
<evidence type="ECO:0000256" key="11">
    <source>
        <dbReference type="PIRSR" id="PIRSR000382-1"/>
    </source>
</evidence>
<feature type="binding site" evidence="12">
    <location>
        <position position="733"/>
    </location>
    <ligand>
        <name>Zn(2+)</name>
        <dbReference type="ChEBI" id="CHEBI:29105"/>
        <label>1</label>
        <note>catalytic</note>
    </ligand>
</feature>
<evidence type="ECO:0000256" key="8">
    <source>
        <dbReference type="ARBA" id="ARBA00022833"/>
    </source>
</evidence>
<dbReference type="InterPro" id="IPR038071">
    <property type="entry name" value="UROD/MetE-like_sf"/>
</dbReference>
<feature type="binding site" evidence="10">
    <location>
        <position position="115"/>
    </location>
    <ligand>
        <name>5-methyltetrahydropteroyltri-L-glutamate</name>
        <dbReference type="ChEBI" id="CHEBI:58207"/>
    </ligand>
</feature>
<comment type="similarity">
    <text evidence="3 10">Belongs to the vitamin-B12 independent methionine synthase family.</text>
</comment>
<gene>
    <name evidence="10" type="primary">metE</name>
    <name evidence="16" type="ORF">PSAB_16920</name>
</gene>
<feature type="binding site" evidence="10">
    <location>
        <position position="672"/>
    </location>
    <ligand>
        <name>Zn(2+)</name>
        <dbReference type="ChEBI" id="CHEBI:29105"/>
        <note>catalytic</note>
    </ligand>
</feature>
<feature type="binding site" evidence="10 11">
    <location>
        <begin position="438"/>
        <end position="440"/>
    </location>
    <ligand>
        <name>L-methionine</name>
        <dbReference type="ChEBI" id="CHEBI:57844"/>
    </ligand>
</feature>
<feature type="binding site" evidence="10 11">
    <location>
        <begin position="438"/>
        <end position="440"/>
    </location>
    <ligand>
        <name>L-homocysteine</name>
        <dbReference type="ChEBI" id="CHEBI:58199"/>
    </ligand>
</feature>
<keyword evidence="5 10" id="KW-0028">Amino-acid biosynthesis</keyword>
<dbReference type="GO" id="GO:0008270">
    <property type="term" value="F:zinc ion binding"/>
    <property type="evidence" value="ECO:0007669"/>
    <property type="project" value="InterPro"/>
</dbReference>
<feature type="active site" description="Proton donor" evidence="10 13">
    <location>
        <position position="701"/>
    </location>
</feature>
<dbReference type="KEGG" id="psab:PSAB_16920"/>
<dbReference type="HAMAP" id="MF_00172">
    <property type="entry name" value="Meth_synth"/>
    <property type="match status" value="1"/>
</dbReference>
<feature type="binding site" evidence="10 11">
    <location>
        <position position="491"/>
    </location>
    <ligand>
        <name>L-methionine</name>
        <dbReference type="ChEBI" id="CHEBI:57844"/>
    </ligand>
</feature>
<dbReference type="RefSeq" id="WP_025335777.1">
    <property type="nucleotide sequence ID" value="NZ_CP004078.1"/>
</dbReference>
<dbReference type="GO" id="GO:0009086">
    <property type="term" value="P:methionine biosynthetic process"/>
    <property type="evidence" value="ECO:0007669"/>
    <property type="project" value="UniProtKB-UniRule"/>
</dbReference>
<feature type="binding site" evidence="12">
    <location>
        <position position="672"/>
    </location>
    <ligand>
        <name>Zn(2+)</name>
        <dbReference type="ChEBI" id="CHEBI:29105"/>
        <label>1</label>
        <note>catalytic</note>
    </ligand>
</feature>
<proteinExistence type="inferred from homology"/>
<feature type="binding site" evidence="10 11">
    <location>
        <position position="568"/>
    </location>
    <ligand>
        <name>5-methyltetrahydropteroyltri-L-glutamate</name>
        <dbReference type="ChEBI" id="CHEBI:58207"/>
    </ligand>
</feature>
<dbReference type="EC" id="2.1.1.14" evidence="10"/>
<feature type="binding site" evidence="12">
    <location>
        <position position="648"/>
    </location>
    <ligand>
        <name>Zn(2+)</name>
        <dbReference type="ChEBI" id="CHEBI:29105"/>
        <label>1</label>
        <note>catalytic</note>
    </ligand>
</feature>
<dbReference type="PANTHER" id="PTHR30519">
    <property type="entry name" value="5-METHYLTETRAHYDROPTEROYLTRIGLUTAMATE--HOMOCYSTEINE METHYLTRANSFERASE"/>
    <property type="match status" value="1"/>
</dbReference>
<dbReference type="UniPathway" id="UPA00051">
    <property type="reaction ID" value="UER00082"/>
</dbReference>
<dbReference type="NCBIfam" id="NF003556">
    <property type="entry name" value="PRK05222.1"/>
    <property type="match status" value="1"/>
</dbReference>
<evidence type="ECO:0000256" key="10">
    <source>
        <dbReference type="HAMAP-Rule" id="MF_00172"/>
    </source>
</evidence>
<feature type="binding site" evidence="10 11">
    <location>
        <position position="606"/>
    </location>
    <ligand>
        <name>L-methionine</name>
        <dbReference type="ChEBI" id="CHEBI:57844"/>
    </ligand>
</feature>
<feature type="binding site" evidence="10 11">
    <location>
        <begin position="522"/>
        <end position="523"/>
    </location>
    <ligand>
        <name>5-methyltetrahydropteroyltri-L-glutamate</name>
        <dbReference type="ChEBI" id="CHEBI:58207"/>
    </ligand>
</feature>
<feature type="binding site" evidence="10 11">
    <location>
        <position position="606"/>
    </location>
    <ligand>
        <name>L-homocysteine</name>
        <dbReference type="ChEBI" id="CHEBI:58199"/>
    </ligand>
</feature>